<dbReference type="Proteomes" id="UP001412239">
    <property type="component" value="Unassembled WGS sequence"/>
</dbReference>
<name>A0A292Q5T7_9PEZI</name>
<reference evidence="2" key="1">
    <citation type="submission" date="2015-10" db="EMBL/GenBank/DDBJ databases">
        <authorList>
            <person name="Regsiter A."/>
            <person name="william w."/>
        </authorList>
    </citation>
    <scope>NUCLEOTIDE SEQUENCE</scope>
    <source>
        <strain evidence="2">Montdore</strain>
    </source>
</reference>
<evidence type="ECO:0000256" key="1">
    <source>
        <dbReference type="SAM" id="MobiDB-lite"/>
    </source>
</evidence>
<organism evidence="2 3">
    <name type="scientific">Tuber aestivum</name>
    <name type="common">summer truffle</name>
    <dbReference type="NCBI Taxonomy" id="59557"/>
    <lineage>
        <taxon>Eukaryota</taxon>
        <taxon>Fungi</taxon>
        <taxon>Dikarya</taxon>
        <taxon>Ascomycota</taxon>
        <taxon>Pezizomycotina</taxon>
        <taxon>Pezizomycetes</taxon>
        <taxon>Pezizales</taxon>
        <taxon>Tuberaceae</taxon>
        <taxon>Tuber</taxon>
    </lineage>
</organism>
<feature type="region of interest" description="Disordered" evidence="1">
    <location>
        <begin position="178"/>
        <end position="197"/>
    </location>
</feature>
<keyword evidence="3" id="KW-1185">Reference proteome</keyword>
<protein>
    <submittedName>
        <fullName evidence="2">Uncharacterized protein</fullName>
    </submittedName>
</protein>
<feature type="region of interest" description="Disordered" evidence="1">
    <location>
        <begin position="299"/>
        <end position="327"/>
    </location>
</feature>
<feature type="compositionally biased region" description="Basic and acidic residues" evidence="1">
    <location>
        <begin position="182"/>
        <end position="197"/>
    </location>
</feature>
<accession>A0A292Q5T7</accession>
<sequence>MFEGQVRVEQSRAASQRKVHQSPFASTTKPGVYQTPPPSQATSEVLSPDGSSNMQYYLTQGLEDAVHREFVDNHSFAGAVKSQTNALRLRNGGQYLVFSPVSEEQLAEIERLRDANYKQLHFLYINPAQTLIAKLMPSGIHEVATSEFGRMLWKKTASMGDDLDEDLLDMRGTRYKGVSSSKEADSAFRPESSRPHETNWPTVVVESGVSETLERLRVDAKWWLYNSSGDVRIVLLFAIKEVGQEILIEQWELCPTENQAKTRLHPKDIIEMPTCAASLNILPAGTTEPGAFLPVAGSKTDPPALTPVSPSEPAGVTPVNPSEPATVTSVHSSEPAAITLVNPSAFVAITGTDDTTSVVVRGLKLNFEKIFARKPLQGSLEKDIEFTGRDFEKWAQKLWRQRD</sequence>
<dbReference type="EMBL" id="LN890950">
    <property type="protein sequence ID" value="CUS15109.1"/>
    <property type="molecule type" value="Genomic_DNA"/>
</dbReference>
<dbReference type="AlphaFoldDB" id="A0A292Q5T7"/>
<evidence type="ECO:0000313" key="3">
    <source>
        <dbReference type="Proteomes" id="UP001412239"/>
    </source>
</evidence>
<evidence type="ECO:0000313" key="2">
    <source>
        <dbReference type="EMBL" id="CUS15109.1"/>
    </source>
</evidence>
<gene>
    <name evidence="2" type="ORF">GSTUAT00000729001</name>
</gene>
<feature type="region of interest" description="Disordered" evidence="1">
    <location>
        <begin position="1"/>
        <end position="48"/>
    </location>
</feature>
<proteinExistence type="predicted"/>